<reference evidence="7" key="1">
    <citation type="submission" date="2019-03" db="EMBL/GenBank/DDBJ databases">
        <title>Afifella sp. nov., isolated from activated sludge.</title>
        <authorList>
            <person name="Li Q."/>
            <person name="Liu Y."/>
        </authorList>
    </citation>
    <scope>NUCLEOTIDE SEQUENCE</scope>
    <source>
        <strain evidence="7">L72</strain>
    </source>
</reference>
<dbReference type="Pfam" id="PF01323">
    <property type="entry name" value="DSBA"/>
    <property type="match status" value="1"/>
</dbReference>
<accession>A0A964WVC9</accession>
<evidence type="ECO:0000256" key="4">
    <source>
        <dbReference type="ARBA" id="ARBA00023284"/>
    </source>
</evidence>
<dbReference type="InterPro" id="IPR013766">
    <property type="entry name" value="Thioredoxin_domain"/>
</dbReference>
<protein>
    <submittedName>
        <fullName evidence="7">DsbA family protein</fullName>
    </submittedName>
</protein>
<dbReference type="Gene3D" id="3.40.30.10">
    <property type="entry name" value="Glutaredoxin"/>
    <property type="match status" value="1"/>
</dbReference>
<dbReference type="OrthoDB" id="9780147at2"/>
<dbReference type="SUPFAM" id="SSF52833">
    <property type="entry name" value="Thioredoxin-like"/>
    <property type="match status" value="1"/>
</dbReference>
<dbReference type="GO" id="GO:0016491">
    <property type="term" value="F:oxidoreductase activity"/>
    <property type="evidence" value="ECO:0007669"/>
    <property type="project" value="UniProtKB-KW"/>
</dbReference>
<dbReference type="InterPro" id="IPR001853">
    <property type="entry name" value="DSBA-like_thioredoxin_dom"/>
</dbReference>
<dbReference type="PANTHER" id="PTHR13887:SF14">
    <property type="entry name" value="DISULFIDE BOND FORMATION PROTEIN D"/>
    <property type="match status" value="1"/>
</dbReference>
<keyword evidence="4" id="KW-0676">Redox-active center</keyword>
<dbReference type="EMBL" id="SPKJ01000089">
    <property type="protein sequence ID" value="MYZ49685.1"/>
    <property type="molecule type" value="Genomic_DNA"/>
</dbReference>
<comment type="caution">
    <text evidence="7">The sequence shown here is derived from an EMBL/GenBank/DDBJ whole genome shotgun (WGS) entry which is preliminary data.</text>
</comment>
<dbReference type="Proteomes" id="UP000773614">
    <property type="component" value="Unassembled WGS sequence"/>
</dbReference>
<evidence type="ECO:0000313" key="8">
    <source>
        <dbReference type="Proteomes" id="UP000773614"/>
    </source>
</evidence>
<sequence length="253" mass="27630">MRRIAVLALVLSLFGAATAPARAEMAPDQKREIERIVRDYILANPEVVEKALMALDAKRQQEQAAAQARAVHEMRDTILNSAHQAVVGNPEGKVTLVEFFDYNCGYCKRALPDLMALIQSNPDLRVVMKEFPILSEGSVEAARISVAVKEQTPKRYLEFHRELLGRPGQADRAKALQVARDLGLDAKALERAAKDKAVDENLIEVQQLAHALGIGGTPSYVVGDELVFGAVGFDQLQEKIAAERKACAGETAC</sequence>
<dbReference type="CDD" id="cd03023">
    <property type="entry name" value="DsbA_Com1_like"/>
    <property type="match status" value="1"/>
</dbReference>
<feature type="signal peptide" evidence="5">
    <location>
        <begin position="1"/>
        <end position="23"/>
    </location>
</feature>
<evidence type="ECO:0000256" key="3">
    <source>
        <dbReference type="ARBA" id="ARBA00023157"/>
    </source>
</evidence>
<feature type="chain" id="PRO_5037928431" evidence="5">
    <location>
        <begin position="24"/>
        <end position="253"/>
    </location>
</feature>
<gene>
    <name evidence="7" type="ORF">E4O86_18430</name>
</gene>
<evidence type="ECO:0000256" key="2">
    <source>
        <dbReference type="ARBA" id="ARBA00023002"/>
    </source>
</evidence>
<dbReference type="InterPro" id="IPR041205">
    <property type="entry name" value="ScsC_N"/>
</dbReference>
<name>A0A964WVC9_9HYPH</name>
<evidence type="ECO:0000313" key="7">
    <source>
        <dbReference type="EMBL" id="MYZ49685.1"/>
    </source>
</evidence>
<dbReference type="PANTHER" id="PTHR13887">
    <property type="entry name" value="GLUTATHIONE S-TRANSFERASE KAPPA"/>
    <property type="match status" value="1"/>
</dbReference>
<keyword evidence="8" id="KW-1185">Reference proteome</keyword>
<keyword evidence="1 5" id="KW-0732">Signal</keyword>
<dbReference type="AlphaFoldDB" id="A0A964WVC9"/>
<dbReference type="Pfam" id="PF18312">
    <property type="entry name" value="ScsC_N"/>
    <property type="match status" value="1"/>
</dbReference>
<dbReference type="InterPro" id="IPR036249">
    <property type="entry name" value="Thioredoxin-like_sf"/>
</dbReference>
<evidence type="ECO:0000256" key="5">
    <source>
        <dbReference type="SAM" id="SignalP"/>
    </source>
</evidence>
<organism evidence="7 8">
    <name type="scientific">Propylenella binzhouense</name>
    <dbReference type="NCBI Taxonomy" id="2555902"/>
    <lineage>
        <taxon>Bacteria</taxon>
        <taxon>Pseudomonadati</taxon>
        <taxon>Pseudomonadota</taxon>
        <taxon>Alphaproteobacteria</taxon>
        <taxon>Hyphomicrobiales</taxon>
        <taxon>Propylenellaceae</taxon>
        <taxon>Propylenella</taxon>
    </lineage>
</organism>
<feature type="domain" description="Thioredoxin" evidence="6">
    <location>
        <begin position="52"/>
        <end position="245"/>
    </location>
</feature>
<keyword evidence="2" id="KW-0560">Oxidoreductase</keyword>
<dbReference type="PROSITE" id="PS51352">
    <property type="entry name" value="THIOREDOXIN_2"/>
    <property type="match status" value="1"/>
</dbReference>
<proteinExistence type="predicted"/>
<dbReference type="RefSeq" id="WP_161142027.1">
    <property type="nucleotide sequence ID" value="NZ_SPKJ01000089.1"/>
</dbReference>
<evidence type="ECO:0000256" key="1">
    <source>
        <dbReference type="ARBA" id="ARBA00022729"/>
    </source>
</evidence>
<evidence type="ECO:0000259" key="6">
    <source>
        <dbReference type="PROSITE" id="PS51352"/>
    </source>
</evidence>
<keyword evidence="3" id="KW-1015">Disulfide bond</keyword>